<gene>
    <name evidence="2" type="ORF">NB645_06715</name>
    <name evidence="1" type="ORF">NB646_07990</name>
</gene>
<organism evidence="1">
    <name type="scientific">Oxalobacter aliiformigenes</name>
    <dbReference type="NCBI Taxonomy" id="2946593"/>
    <lineage>
        <taxon>Bacteria</taxon>
        <taxon>Pseudomonadati</taxon>
        <taxon>Pseudomonadota</taxon>
        <taxon>Betaproteobacteria</taxon>
        <taxon>Burkholderiales</taxon>
        <taxon>Oxalobacteraceae</taxon>
        <taxon>Oxalobacter</taxon>
    </lineage>
</organism>
<accession>A0A9E9L7A7</accession>
<name>A0A9E9L7A7_9BURK</name>
<keyword evidence="3" id="KW-1185">Reference proteome</keyword>
<proteinExistence type="predicted"/>
<dbReference type="AlphaFoldDB" id="A0A9E9L7A7"/>
<dbReference type="GO" id="GO:0003677">
    <property type="term" value="F:DNA binding"/>
    <property type="evidence" value="ECO:0007669"/>
    <property type="project" value="InterPro"/>
</dbReference>
<protein>
    <submittedName>
        <fullName evidence="1">Helix-turn-helix transcriptional regulator</fullName>
    </submittedName>
</protein>
<dbReference type="Gene3D" id="1.10.260.40">
    <property type="entry name" value="lambda repressor-like DNA-binding domains"/>
    <property type="match status" value="1"/>
</dbReference>
<evidence type="ECO:0000313" key="2">
    <source>
        <dbReference type="EMBL" id="WAV96524.1"/>
    </source>
</evidence>
<reference evidence="1" key="2">
    <citation type="journal article" date="2022" name="Front. Microbiol.">
        <title>New perspectives on an old grouping: The genomic and phenotypic variability of Oxalobacter formigenes and the implications for calcium oxalate stone prevention.</title>
        <authorList>
            <person name="Chmiel J.A."/>
            <person name="Carr C."/>
            <person name="Stuivenberg G.A."/>
            <person name="Venema R."/>
            <person name="Chanyi R.M."/>
            <person name="Al K.F."/>
            <person name="Giguere D."/>
            <person name="Say H."/>
            <person name="Akouris P.P."/>
            <person name="Dominguez Romero S.A."/>
            <person name="Kwong A."/>
            <person name="Tai V."/>
            <person name="Koval S.F."/>
            <person name="Razvi H."/>
            <person name="Bjazevic J."/>
            <person name="Burton J.P."/>
        </authorList>
    </citation>
    <scope>NUCLEOTIDE SEQUENCE</scope>
    <source>
        <strain evidence="1">OxK</strain>
    </source>
</reference>
<dbReference type="EMBL" id="CP098251">
    <property type="protein sequence ID" value="WAV90777.1"/>
    <property type="molecule type" value="Genomic_DNA"/>
</dbReference>
<evidence type="ECO:0000313" key="3">
    <source>
        <dbReference type="Proteomes" id="UP001164794"/>
    </source>
</evidence>
<dbReference type="Proteomes" id="UP001164819">
    <property type="component" value="Chromosome"/>
</dbReference>
<reference evidence="2" key="1">
    <citation type="journal article" date="2022" name="Front. Microbiol.">
        <title>New perspectives on an old grouping: The genomic and phenotypic variability of Oxalobacter formigenes and the implications for calcium oxalate stone prevention.</title>
        <authorList>
            <person name="Chmiel J.A."/>
            <person name="Carr C."/>
            <person name="Stuivenberg G.A."/>
            <person name="Venema R."/>
            <person name="Chanyi R.M."/>
            <person name="Al K.F."/>
            <person name="Giguere D."/>
            <person name="Say H."/>
            <person name="Akouris P.P."/>
            <person name="Dominguez Romero S.A."/>
            <person name="Kwong A."/>
            <person name="Tai V."/>
            <person name="Koval S.F."/>
            <person name="Razvi H."/>
            <person name="Bjazevic J."/>
            <person name="Burton J.P."/>
        </authorList>
    </citation>
    <scope>NUCLEOTIDE SEQUENCE</scope>
    <source>
        <strain evidence="2">HOxNP-1</strain>
    </source>
</reference>
<dbReference type="EMBL" id="CP098248">
    <property type="protein sequence ID" value="WAV96524.1"/>
    <property type="molecule type" value="Genomic_DNA"/>
</dbReference>
<sequence length="198" mass="22965">MAQSEKQREDIMQREYQSMAPDTVEDKNGAENKIKKTKKIPGYRLINRIKSRSIELGVQDRYIADIIGVTPIYWYSIANGHRKISALSKDKLEKIAKFLNIPTVQAMSLADVLTHEDFFLGNLEEQLDISIEQMRNDPAWMNWAPTNEEWAQLSIGTRTGIVMLYETVFQKMLLRRAEIENPELKETMQNFSDNVKPK</sequence>
<evidence type="ECO:0000313" key="1">
    <source>
        <dbReference type="EMBL" id="WAV90777.1"/>
    </source>
</evidence>
<dbReference type="Proteomes" id="UP001164794">
    <property type="component" value="Chromosome"/>
</dbReference>
<dbReference type="RefSeq" id="WP_269264002.1">
    <property type="nucleotide sequence ID" value="NZ_CP098248.1"/>
</dbReference>
<dbReference type="InterPro" id="IPR001387">
    <property type="entry name" value="Cro/C1-type_HTH"/>
</dbReference>
<dbReference type="CDD" id="cd00093">
    <property type="entry name" value="HTH_XRE"/>
    <property type="match status" value="1"/>
</dbReference>
<dbReference type="SUPFAM" id="SSF47413">
    <property type="entry name" value="lambda repressor-like DNA-binding domains"/>
    <property type="match status" value="1"/>
</dbReference>
<dbReference type="InterPro" id="IPR010982">
    <property type="entry name" value="Lambda_DNA-bd_dom_sf"/>
</dbReference>